<feature type="region of interest" description="Disordered" evidence="1">
    <location>
        <begin position="1"/>
        <end position="49"/>
    </location>
</feature>
<accession>A0AAV7T795</accession>
<gene>
    <name evidence="2" type="ORF">NDU88_004112</name>
</gene>
<proteinExistence type="predicted"/>
<reference evidence="2" key="1">
    <citation type="journal article" date="2022" name="bioRxiv">
        <title>Sequencing and chromosome-scale assembly of the giantPleurodeles waltlgenome.</title>
        <authorList>
            <person name="Brown T."/>
            <person name="Elewa A."/>
            <person name="Iarovenko S."/>
            <person name="Subramanian E."/>
            <person name="Araus A.J."/>
            <person name="Petzold A."/>
            <person name="Susuki M."/>
            <person name="Suzuki K.-i.T."/>
            <person name="Hayashi T."/>
            <person name="Toyoda A."/>
            <person name="Oliveira C."/>
            <person name="Osipova E."/>
            <person name="Leigh N.D."/>
            <person name="Simon A."/>
            <person name="Yun M.H."/>
        </authorList>
    </citation>
    <scope>NUCLEOTIDE SEQUENCE</scope>
    <source>
        <strain evidence="2">20211129_DDA</strain>
        <tissue evidence="2">Liver</tissue>
    </source>
</reference>
<evidence type="ECO:0000256" key="1">
    <source>
        <dbReference type="SAM" id="MobiDB-lite"/>
    </source>
</evidence>
<evidence type="ECO:0000313" key="3">
    <source>
        <dbReference type="Proteomes" id="UP001066276"/>
    </source>
</evidence>
<name>A0AAV7T795_PLEWA</name>
<organism evidence="2 3">
    <name type="scientific">Pleurodeles waltl</name>
    <name type="common">Iberian ribbed newt</name>
    <dbReference type="NCBI Taxonomy" id="8319"/>
    <lineage>
        <taxon>Eukaryota</taxon>
        <taxon>Metazoa</taxon>
        <taxon>Chordata</taxon>
        <taxon>Craniata</taxon>
        <taxon>Vertebrata</taxon>
        <taxon>Euteleostomi</taxon>
        <taxon>Amphibia</taxon>
        <taxon>Batrachia</taxon>
        <taxon>Caudata</taxon>
        <taxon>Salamandroidea</taxon>
        <taxon>Salamandridae</taxon>
        <taxon>Pleurodelinae</taxon>
        <taxon>Pleurodeles</taxon>
    </lineage>
</organism>
<keyword evidence="3" id="KW-1185">Reference proteome</keyword>
<protein>
    <submittedName>
        <fullName evidence="2">Uncharacterized protein</fullName>
    </submittedName>
</protein>
<dbReference type="AlphaFoldDB" id="A0AAV7T795"/>
<comment type="caution">
    <text evidence="2">The sequence shown here is derived from an EMBL/GenBank/DDBJ whole genome shotgun (WGS) entry which is preliminary data.</text>
</comment>
<feature type="compositionally biased region" description="Basic and acidic residues" evidence="1">
    <location>
        <begin position="15"/>
        <end position="39"/>
    </location>
</feature>
<sequence>MVDDIGGTPDLYCQGERRGRGEPGEHRAARPPWHEEQAEPRAAGRSASPGLPVWRRLAVDAPEERCGGMGFALAGAAASWEQHPGPSGLQPVVNTRRTTGTTAGLLSARKGVKPAGACVSFTAVPGKNPELYRRKKLGSVNTVFQRYQGRS</sequence>
<dbReference type="Proteomes" id="UP001066276">
    <property type="component" value="Chromosome 4_1"/>
</dbReference>
<dbReference type="EMBL" id="JANPWB010000007">
    <property type="protein sequence ID" value="KAJ1172265.1"/>
    <property type="molecule type" value="Genomic_DNA"/>
</dbReference>
<evidence type="ECO:0000313" key="2">
    <source>
        <dbReference type="EMBL" id="KAJ1172265.1"/>
    </source>
</evidence>